<dbReference type="InterPro" id="IPR000620">
    <property type="entry name" value="EamA_dom"/>
</dbReference>
<dbReference type="GeneID" id="85014477"/>
<feature type="transmembrane region" description="Helical" evidence="7">
    <location>
        <begin position="203"/>
        <end position="224"/>
    </location>
</feature>
<keyword evidence="4 7" id="KW-0812">Transmembrane</keyword>
<evidence type="ECO:0000256" key="7">
    <source>
        <dbReference type="SAM" id="Phobius"/>
    </source>
</evidence>
<sequence>MEKLNEIEEESIFPKEQERLLTEKEHPYRERNKGIIILLITTVIWSLAFIAQSTAMDQIGPCAFVFYRHFLSGLCLLPFAFLKPCSKEEKRAGIKGGAITGIVLGFASVIQQIGVKETTVGKAAFLTVLYIILIPIFGLVIGKKPEKKVWFCAILALVGVYFIAIKAGTKFTIGIGDTYIILCSVLYAVQIMQVGHYVKKVNISWYMSIQFLAGSLVGLLGFIFFEKFSLMSLKAAFLPIAYAGIMSGAVAFTMQSYAQKRLEDTLASLLMSTTAIYAAIWGWLFLGESLGIREIFGCIIMTIAVVYAQLPEKQKKRS</sequence>
<dbReference type="PANTHER" id="PTHR42920">
    <property type="entry name" value="OS03G0707200 PROTEIN-RELATED"/>
    <property type="match status" value="1"/>
</dbReference>
<dbReference type="AlphaFoldDB" id="A0A7W9W277"/>
<evidence type="ECO:0000256" key="4">
    <source>
        <dbReference type="ARBA" id="ARBA00022692"/>
    </source>
</evidence>
<dbReference type="InterPro" id="IPR051258">
    <property type="entry name" value="Diverse_Substrate_Transporter"/>
</dbReference>
<feature type="domain" description="EamA" evidence="8">
    <location>
        <begin position="33"/>
        <end position="164"/>
    </location>
</feature>
<feature type="transmembrane region" description="Helical" evidence="7">
    <location>
        <begin position="34"/>
        <end position="52"/>
    </location>
</feature>
<evidence type="ECO:0000313" key="10">
    <source>
        <dbReference type="Proteomes" id="UP000522163"/>
    </source>
</evidence>
<proteinExistence type="inferred from homology"/>
<keyword evidence="5 7" id="KW-1133">Transmembrane helix</keyword>
<comment type="subcellular location">
    <subcellularLocation>
        <location evidence="1">Cell membrane</location>
        <topology evidence="1">Multi-pass membrane protein</topology>
    </subcellularLocation>
</comment>
<dbReference type="GO" id="GO:0005886">
    <property type="term" value="C:plasma membrane"/>
    <property type="evidence" value="ECO:0007669"/>
    <property type="project" value="UniProtKB-SubCell"/>
</dbReference>
<accession>A0A7W9W277</accession>
<feature type="transmembrane region" description="Helical" evidence="7">
    <location>
        <begin position="236"/>
        <end position="254"/>
    </location>
</feature>
<dbReference type="InterPro" id="IPR037185">
    <property type="entry name" value="EmrE-like"/>
</dbReference>
<feature type="transmembrane region" description="Helical" evidence="7">
    <location>
        <begin position="266"/>
        <end position="284"/>
    </location>
</feature>
<dbReference type="PANTHER" id="PTHR42920:SF5">
    <property type="entry name" value="EAMA DOMAIN-CONTAINING PROTEIN"/>
    <property type="match status" value="1"/>
</dbReference>
<dbReference type="Gene3D" id="1.10.3730.20">
    <property type="match status" value="1"/>
</dbReference>
<dbReference type="RefSeq" id="WP_183683409.1">
    <property type="nucleotide sequence ID" value="NZ_JACHHH010000004.1"/>
</dbReference>
<feature type="transmembrane region" description="Helical" evidence="7">
    <location>
        <begin position="94"/>
        <end position="114"/>
    </location>
</feature>
<evidence type="ECO:0000256" key="2">
    <source>
        <dbReference type="ARBA" id="ARBA00007362"/>
    </source>
</evidence>
<name>A0A7W9W277_9FIRM</name>
<comment type="caution">
    <text evidence="9">The sequence shown here is derived from an EMBL/GenBank/DDBJ whole genome shotgun (WGS) entry which is preliminary data.</text>
</comment>
<feature type="transmembrane region" description="Helical" evidence="7">
    <location>
        <begin position="171"/>
        <end position="191"/>
    </location>
</feature>
<dbReference type="EMBL" id="JACHHH010000004">
    <property type="protein sequence ID" value="MBB6040952.1"/>
    <property type="molecule type" value="Genomic_DNA"/>
</dbReference>
<feature type="transmembrane region" description="Helical" evidence="7">
    <location>
        <begin position="149"/>
        <end position="165"/>
    </location>
</feature>
<reference evidence="9 10" key="1">
    <citation type="submission" date="2020-08" db="EMBL/GenBank/DDBJ databases">
        <title>Genomic Encyclopedia of Type Strains, Phase IV (KMG-IV): sequencing the most valuable type-strain genomes for metagenomic binning, comparative biology and taxonomic classification.</title>
        <authorList>
            <person name="Goeker M."/>
        </authorList>
    </citation>
    <scope>NUCLEOTIDE SEQUENCE [LARGE SCALE GENOMIC DNA]</scope>
    <source>
        <strain evidence="9 10">DSM 17245</strain>
    </source>
</reference>
<evidence type="ECO:0000256" key="3">
    <source>
        <dbReference type="ARBA" id="ARBA00022475"/>
    </source>
</evidence>
<dbReference type="Proteomes" id="UP000522163">
    <property type="component" value="Unassembled WGS sequence"/>
</dbReference>
<feature type="transmembrane region" description="Helical" evidence="7">
    <location>
        <begin position="290"/>
        <end position="310"/>
    </location>
</feature>
<keyword evidence="6 7" id="KW-0472">Membrane</keyword>
<evidence type="ECO:0000313" key="9">
    <source>
        <dbReference type="EMBL" id="MBB6040952.1"/>
    </source>
</evidence>
<organism evidence="9 10">
    <name type="scientific">Oribacterium sinus</name>
    <dbReference type="NCBI Taxonomy" id="237576"/>
    <lineage>
        <taxon>Bacteria</taxon>
        <taxon>Bacillati</taxon>
        <taxon>Bacillota</taxon>
        <taxon>Clostridia</taxon>
        <taxon>Lachnospirales</taxon>
        <taxon>Lachnospiraceae</taxon>
        <taxon>Oribacterium</taxon>
    </lineage>
</organism>
<feature type="transmembrane region" description="Helical" evidence="7">
    <location>
        <begin position="64"/>
        <end position="82"/>
    </location>
</feature>
<keyword evidence="3" id="KW-1003">Cell membrane</keyword>
<feature type="domain" description="EamA" evidence="8">
    <location>
        <begin position="175"/>
        <end position="306"/>
    </location>
</feature>
<gene>
    <name evidence="9" type="ORF">HNQ46_000924</name>
</gene>
<dbReference type="Pfam" id="PF00892">
    <property type="entry name" value="EamA"/>
    <property type="match status" value="2"/>
</dbReference>
<evidence type="ECO:0000256" key="5">
    <source>
        <dbReference type="ARBA" id="ARBA00022989"/>
    </source>
</evidence>
<evidence type="ECO:0000259" key="8">
    <source>
        <dbReference type="Pfam" id="PF00892"/>
    </source>
</evidence>
<dbReference type="SUPFAM" id="SSF103481">
    <property type="entry name" value="Multidrug resistance efflux transporter EmrE"/>
    <property type="match status" value="2"/>
</dbReference>
<protein>
    <submittedName>
        <fullName evidence="9">Drug/metabolite transporter (DMT)-like permease</fullName>
    </submittedName>
</protein>
<evidence type="ECO:0000256" key="1">
    <source>
        <dbReference type="ARBA" id="ARBA00004651"/>
    </source>
</evidence>
<comment type="similarity">
    <text evidence="2">Belongs to the EamA transporter family.</text>
</comment>
<feature type="transmembrane region" description="Helical" evidence="7">
    <location>
        <begin position="120"/>
        <end position="142"/>
    </location>
</feature>
<evidence type="ECO:0000256" key="6">
    <source>
        <dbReference type="ARBA" id="ARBA00023136"/>
    </source>
</evidence>